<feature type="signal peptide" evidence="1">
    <location>
        <begin position="1"/>
        <end position="22"/>
    </location>
</feature>
<dbReference type="InterPro" id="IPR003497">
    <property type="entry name" value="BRO_N_domain"/>
</dbReference>
<dbReference type="Pfam" id="PF03374">
    <property type="entry name" value="ANT"/>
    <property type="match status" value="1"/>
</dbReference>
<dbReference type="PANTHER" id="PTHR36180">
    <property type="entry name" value="DNA-BINDING PROTEIN-RELATED-RELATED"/>
    <property type="match status" value="1"/>
</dbReference>
<keyword evidence="1" id="KW-0732">Signal</keyword>
<evidence type="ECO:0000259" key="2">
    <source>
        <dbReference type="PROSITE" id="PS51750"/>
    </source>
</evidence>
<dbReference type="AlphaFoldDB" id="A0A857FJ00"/>
<evidence type="ECO:0000313" key="4">
    <source>
        <dbReference type="Proteomes" id="UP000464674"/>
    </source>
</evidence>
<evidence type="ECO:0000256" key="1">
    <source>
        <dbReference type="SAM" id="SignalP"/>
    </source>
</evidence>
<dbReference type="EMBL" id="CP041348">
    <property type="protein sequence ID" value="QHC34131.1"/>
    <property type="molecule type" value="Genomic_DNA"/>
</dbReference>
<dbReference type="Pfam" id="PF02498">
    <property type="entry name" value="Bro-N"/>
    <property type="match status" value="1"/>
</dbReference>
<name>A0A857FJ00_KOMXY</name>
<proteinExistence type="predicted"/>
<dbReference type="Proteomes" id="UP000464674">
    <property type="component" value="Chromosome"/>
</dbReference>
<accession>A0A857FJ00</accession>
<dbReference type="InterPro" id="IPR005039">
    <property type="entry name" value="Ant_C"/>
</dbReference>
<dbReference type="PANTHER" id="PTHR36180:SF2">
    <property type="entry name" value="BRO FAMILY PROTEIN"/>
    <property type="match status" value="1"/>
</dbReference>
<gene>
    <name evidence="3" type="ORF">FMA36_00130</name>
</gene>
<dbReference type="PROSITE" id="PS51750">
    <property type="entry name" value="BRO_N"/>
    <property type="match status" value="1"/>
</dbReference>
<protein>
    <submittedName>
        <fullName evidence="3">Phage antirepressor protein</fullName>
    </submittedName>
</protein>
<dbReference type="SMART" id="SM01040">
    <property type="entry name" value="Bro-N"/>
    <property type="match status" value="1"/>
</dbReference>
<dbReference type="GO" id="GO:0003677">
    <property type="term" value="F:DNA binding"/>
    <property type="evidence" value="ECO:0007669"/>
    <property type="project" value="InterPro"/>
</dbReference>
<reference evidence="3 4" key="1">
    <citation type="journal article" date="2020" name="Carbohydr. Polym.">
        <title>Characterization and optimization of production of bacterial cellulose from strain CGMCC 17276 based on whole-genome analysis.</title>
        <authorList>
            <person name="Lu T."/>
            <person name="Gao H."/>
            <person name="Liao B."/>
            <person name="Wu J."/>
            <person name="Zhang W."/>
            <person name="Huang J."/>
            <person name="Liu M."/>
            <person name="Huang J."/>
            <person name="Chang Z."/>
            <person name="Jin M."/>
            <person name="Yi Z."/>
            <person name="Jiang D."/>
        </authorList>
    </citation>
    <scope>NUCLEOTIDE SEQUENCE [LARGE SCALE GENOMIC DNA]</scope>
    <source>
        <strain evidence="3 4">CGMCC 17276</strain>
    </source>
</reference>
<evidence type="ECO:0000313" key="3">
    <source>
        <dbReference type="EMBL" id="QHC34131.1"/>
    </source>
</evidence>
<sequence length="279" mass="31847">MRPESRIFFVRACASFHLTAFASLHMISPSPTRRWEVENIPTLFRFEGKPLNVQADENGDLWFHAGDVCRVLELSNVTMTLRVLDEDEKGLKSIETLGGKQEVNCVTEPGLYKLISRSRKPEAKRFDRWVRHEVLPTIRKTGSYSIERQFDIPKTLSEALRLAADQAEEIEELKHENAALAPKAQIHDKIADSDGLYNLNLSAKAANMPPRQFTSAAHQYGFIFRQGKKWNAYSDKVKAGHCHVKFASYRDRDGEEHFSPQVFFTPKGIQALINRMGMQ</sequence>
<feature type="chain" id="PRO_5032864690" evidence="1">
    <location>
        <begin position="23"/>
        <end position="279"/>
    </location>
</feature>
<feature type="domain" description="Bro-N" evidence="2">
    <location>
        <begin position="37"/>
        <end position="142"/>
    </location>
</feature>
<organism evidence="3 4">
    <name type="scientific">Komagataeibacter xylinus</name>
    <name type="common">Gluconacetobacter xylinus</name>
    <dbReference type="NCBI Taxonomy" id="28448"/>
    <lineage>
        <taxon>Bacteria</taxon>
        <taxon>Pseudomonadati</taxon>
        <taxon>Pseudomonadota</taxon>
        <taxon>Alphaproteobacteria</taxon>
        <taxon>Acetobacterales</taxon>
        <taxon>Acetobacteraceae</taxon>
        <taxon>Komagataeibacter</taxon>
    </lineage>
</organism>